<keyword evidence="1" id="KW-0413">Isomerase</keyword>
<dbReference type="InterPro" id="IPR000649">
    <property type="entry name" value="IF-2B-related"/>
</dbReference>
<organism evidence="2">
    <name type="scientific">marine sediment metagenome</name>
    <dbReference type="NCBI Taxonomy" id="412755"/>
    <lineage>
        <taxon>unclassified sequences</taxon>
        <taxon>metagenomes</taxon>
        <taxon>ecological metagenomes</taxon>
    </lineage>
</organism>
<evidence type="ECO:0000256" key="1">
    <source>
        <dbReference type="ARBA" id="ARBA00023235"/>
    </source>
</evidence>
<accession>A0A0F9VES7</accession>
<dbReference type="HAMAP" id="MF_01678">
    <property type="entry name" value="Salvage_MtnA"/>
    <property type="match status" value="1"/>
</dbReference>
<reference evidence="2" key="1">
    <citation type="journal article" date="2015" name="Nature">
        <title>Complex archaea that bridge the gap between prokaryotes and eukaryotes.</title>
        <authorList>
            <person name="Spang A."/>
            <person name="Saw J.H."/>
            <person name="Jorgensen S.L."/>
            <person name="Zaremba-Niedzwiedzka K."/>
            <person name="Martijn J."/>
            <person name="Lind A.E."/>
            <person name="van Eijk R."/>
            <person name="Schleper C."/>
            <person name="Guy L."/>
            <person name="Ettema T.J."/>
        </authorList>
    </citation>
    <scope>NUCLEOTIDE SEQUENCE</scope>
</reference>
<dbReference type="InterPro" id="IPR005251">
    <property type="entry name" value="IF-M1Pi"/>
</dbReference>
<gene>
    <name evidence="2" type="ORF">LCGC14_0095990</name>
</gene>
<sequence length="364" mass="38123">MVIAMNDQDSAECSISPPVEVVAWTGDAATGHLRLLDQRRLPTETEFLDCRDALAVWDAIRSLAVRGAPAIGVAAGYGMVVAAQVLPDSGDFITGVEAAAEYLESSRPTAVNLSWAARRVFRRAQDGLASDLDAVREAMLDEARAIHAEDVALCASIGRHAAPLMKKCSAVLTHCNAGALATAGIGTATAGMYVAAAEGHALTVFCDETRPLLQGSRLTAWELMQAGIDAVVITDNMAAQVLREGKVQLVVTGADRIAANGDAANKIGTYGLAILAAHHNVPFYVAAPYSTFDMTLASGSDIPIEQRGSEEITHGFGRRTAPENVKTYAPAFDVTPAELIAGIITDRGIISPVTADNVAAMIGQ</sequence>
<dbReference type="Pfam" id="PF01008">
    <property type="entry name" value="IF-2B"/>
    <property type="match status" value="1"/>
</dbReference>
<dbReference type="SUPFAM" id="SSF100950">
    <property type="entry name" value="NagB/RpiA/CoA transferase-like"/>
    <property type="match status" value="1"/>
</dbReference>
<dbReference type="PANTHER" id="PTHR43475">
    <property type="entry name" value="METHYLTHIORIBOSE-1-PHOSPHATE ISOMERASE"/>
    <property type="match status" value="1"/>
</dbReference>
<dbReference type="InterPro" id="IPR011559">
    <property type="entry name" value="Initiation_fac_2B_a/b/d"/>
</dbReference>
<dbReference type="GO" id="GO:0046523">
    <property type="term" value="F:S-methyl-5-thioribose-1-phosphate isomerase activity"/>
    <property type="evidence" value="ECO:0007669"/>
    <property type="project" value="TreeGrafter"/>
</dbReference>
<dbReference type="InterPro" id="IPR042529">
    <property type="entry name" value="IF_2B-like_C"/>
</dbReference>
<dbReference type="FunFam" id="3.40.50.10470:FF:000006">
    <property type="entry name" value="Methylthioribose-1-phosphate isomerase"/>
    <property type="match status" value="1"/>
</dbReference>
<dbReference type="PANTHER" id="PTHR43475:SF1">
    <property type="entry name" value="METHYLTHIORIBOSE-1-PHOSPHATE ISOMERASE"/>
    <property type="match status" value="1"/>
</dbReference>
<evidence type="ECO:0000313" key="2">
    <source>
        <dbReference type="EMBL" id="KKO03671.1"/>
    </source>
</evidence>
<dbReference type="NCBIfam" id="NF004326">
    <property type="entry name" value="PRK05720.1"/>
    <property type="match status" value="1"/>
</dbReference>
<dbReference type="Gene3D" id="1.20.120.420">
    <property type="entry name" value="translation initiation factor eif-2b, domain 1"/>
    <property type="match status" value="1"/>
</dbReference>
<dbReference type="EMBL" id="LAZR01000026">
    <property type="protein sequence ID" value="KKO03671.1"/>
    <property type="molecule type" value="Genomic_DNA"/>
</dbReference>
<dbReference type="NCBIfam" id="TIGR00512">
    <property type="entry name" value="salvage_mtnA"/>
    <property type="match status" value="1"/>
</dbReference>
<dbReference type="InterPro" id="IPR037171">
    <property type="entry name" value="NagB/RpiA_transferase-like"/>
</dbReference>
<protein>
    <recommendedName>
        <fullName evidence="3">S-methyl-5-thioribose-1-phosphate isomerase</fullName>
    </recommendedName>
</protein>
<dbReference type="Gene3D" id="3.40.50.10470">
    <property type="entry name" value="Translation initiation factor eif-2b, domain 2"/>
    <property type="match status" value="1"/>
</dbReference>
<comment type="caution">
    <text evidence="2">The sequence shown here is derived from an EMBL/GenBank/DDBJ whole genome shotgun (WGS) entry which is preliminary data.</text>
</comment>
<dbReference type="GO" id="GO:0019509">
    <property type="term" value="P:L-methionine salvage from methylthioadenosine"/>
    <property type="evidence" value="ECO:0007669"/>
    <property type="project" value="TreeGrafter"/>
</dbReference>
<evidence type="ECO:0008006" key="3">
    <source>
        <dbReference type="Google" id="ProtNLM"/>
    </source>
</evidence>
<name>A0A0F9VES7_9ZZZZ</name>
<proteinExistence type="inferred from homology"/>
<dbReference type="InterPro" id="IPR027363">
    <property type="entry name" value="M1Pi_N"/>
</dbReference>
<dbReference type="NCBIfam" id="TIGR00524">
    <property type="entry name" value="eIF-2B_rel"/>
    <property type="match status" value="1"/>
</dbReference>
<dbReference type="FunFam" id="1.20.120.420:FF:000003">
    <property type="entry name" value="Methylthioribose-1-phosphate isomerase"/>
    <property type="match status" value="1"/>
</dbReference>
<dbReference type="AlphaFoldDB" id="A0A0F9VES7"/>